<dbReference type="STRING" id="1262585.BJI46_08235"/>
<dbReference type="OrthoDB" id="9803532at2"/>
<dbReference type="EMBL" id="MKKK01000004">
    <property type="protein sequence ID" value="OEY97733.1"/>
    <property type="molecule type" value="Genomic_DNA"/>
</dbReference>
<protein>
    <recommendedName>
        <fullName evidence="1">DUF403 domain-containing protein</fullName>
    </recommendedName>
</protein>
<keyword evidence="3" id="KW-1185">Reference proteome</keyword>
<proteinExistence type="predicted"/>
<name>A0A1E7REL2_9GAMM</name>
<feature type="domain" description="DUF403" evidence="1">
    <location>
        <begin position="3"/>
        <end position="156"/>
    </location>
</feature>
<dbReference type="InterPro" id="IPR007296">
    <property type="entry name" value="DUF403"/>
</dbReference>
<gene>
    <name evidence="2" type="ORF">BJI46_08235</name>
</gene>
<accession>A0A1E7REL2</accession>
<dbReference type="Pfam" id="PF04168">
    <property type="entry name" value="Alpha-E"/>
    <property type="match status" value="1"/>
</dbReference>
<dbReference type="Proteomes" id="UP000185895">
    <property type="component" value="Unassembled WGS sequence"/>
</dbReference>
<comment type="caution">
    <text evidence="2">The sequence shown here is derived from an EMBL/GenBank/DDBJ whole genome shotgun (WGS) entry which is preliminary data.</text>
</comment>
<evidence type="ECO:0000313" key="2">
    <source>
        <dbReference type="EMBL" id="OEY97733.1"/>
    </source>
</evidence>
<reference evidence="2 3" key="1">
    <citation type="submission" date="2016-09" db="EMBL/GenBank/DDBJ databases">
        <authorList>
            <person name="Capua I."/>
            <person name="De Benedictis P."/>
            <person name="Joannis T."/>
            <person name="Lombin L.H."/>
            <person name="Cattoli G."/>
        </authorList>
    </citation>
    <scope>NUCLEOTIDE SEQUENCE [LARGE SCALE GENOMIC DNA]</scope>
    <source>
        <strain evidence="2 3">ANC 4671</strain>
    </source>
</reference>
<sequence>MILLSTAAKNIFWLGRYLSRIQQACHQLPFTDDKRAVKYAHAFCLPAWDAQSLNGLFLDPEQPFSIQSQFRYIRTNIQQLRAVFSPVTYAELNRLTKDISGQSEAICQVVQECSEILEGEIEQIFLFYRLGRVVEDLDHQCRMDEVTQTKLNEIDDILELLKNYGWYGCGESWQQLCQSSNMNTLYEFSDDLAQMFEVCE</sequence>
<evidence type="ECO:0000313" key="3">
    <source>
        <dbReference type="Proteomes" id="UP000185895"/>
    </source>
</evidence>
<organism evidence="2 3">
    <name type="scientific">Acinetobacter qingfengensis</name>
    <dbReference type="NCBI Taxonomy" id="1262585"/>
    <lineage>
        <taxon>Bacteria</taxon>
        <taxon>Pseudomonadati</taxon>
        <taxon>Pseudomonadota</taxon>
        <taxon>Gammaproteobacteria</taxon>
        <taxon>Moraxellales</taxon>
        <taxon>Moraxellaceae</taxon>
        <taxon>Acinetobacter</taxon>
    </lineage>
</organism>
<dbReference type="RefSeq" id="WP_070068798.1">
    <property type="nucleotide sequence ID" value="NZ_MKKK01000004.1"/>
</dbReference>
<dbReference type="AlphaFoldDB" id="A0A1E7REL2"/>
<evidence type="ECO:0000259" key="1">
    <source>
        <dbReference type="Pfam" id="PF04168"/>
    </source>
</evidence>